<evidence type="ECO:0000256" key="6">
    <source>
        <dbReference type="RuleBase" id="RU000682"/>
    </source>
</evidence>
<dbReference type="GO" id="GO:0000978">
    <property type="term" value="F:RNA polymerase II cis-regulatory region sequence-specific DNA binding"/>
    <property type="evidence" value="ECO:0007669"/>
    <property type="project" value="TreeGrafter"/>
</dbReference>
<evidence type="ECO:0000256" key="7">
    <source>
        <dbReference type="SAM" id="MobiDB-lite"/>
    </source>
</evidence>
<dbReference type="OrthoDB" id="6159439at2759"/>
<comment type="subcellular location">
    <subcellularLocation>
        <location evidence="1 5 6">Nucleus</location>
    </subcellularLocation>
</comment>
<feature type="domain" description="Homeobox" evidence="8">
    <location>
        <begin position="176"/>
        <end position="227"/>
    </location>
</feature>
<keyword evidence="5 6" id="KW-0539">Nucleus</keyword>
<dbReference type="GO" id="GO:0045944">
    <property type="term" value="P:positive regulation of transcription by RNA polymerase II"/>
    <property type="evidence" value="ECO:0007669"/>
    <property type="project" value="InterPro"/>
</dbReference>
<evidence type="ECO:0000313" key="10">
    <source>
        <dbReference type="Proteomes" id="UP001152888"/>
    </source>
</evidence>
<dbReference type="GO" id="GO:0000981">
    <property type="term" value="F:DNA-binding transcription factor activity, RNA polymerase II-specific"/>
    <property type="evidence" value="ECO:0007669"/>
    <property type="project" value="TreeGrafter"/>
</dbReference>
<evidence type="ECO:0000256" key="1">
    <source>
        <dbReference type="ARBA" id="ARBA00004123"/>
    </source>
</evidence>
<keyword evidence="3" id="KW-0805">Transcription regulation</keyword>
<keyword evidence="5 6" id="KW-0238">DNA-binding</keyword>
<dbReference type="AlphaFoldDB" id="A0A9P0PAV1"/>
<evidence type="ECO:0000259" key="8">
    <source>
        <dbReference type="PROSITE" id="PS50071"/>
    </source>
</evidence>
<name>A0A9P0PAV1_ACAOB</name>
<dbReference type="PANTHER" id="PTHR24328">
    <property type="entry name" value="HOMEOBOX PROTEIN MOX"/>
    <property type="match status" value="1"/>
</dbReference>
<dbReference type="PANTHER" id="PTHR24328:SF7">
    <property type="entry name" value="BUTTONLESS"/>
    <property type="match status" value="1"/>
</dbReference>
<dbReference type="InterPro" id="IPR009057">
    <property type="entry name" value="Homeodomain-like_sf"/>
</dbReference>
<evidence type="ECO:0000256" key="2">
    <source>
        <dbReference type="ARBA" id="ARBA00022473"/>
    </source>
</evidence>
<sequence length="227" mass="25804">MSRYPEMFVFPDNIKSEEAMTNDCYDTLQLGYQNPCYYEYAGQEPSHIQGVTEIYPSYFNVHQEYLYYDPRNCEYLQRSLADRSFKGEQFACGVVMDGLDASRECEEPCQGSSQQATLKGKGFAREDAGAGSRSKVMLCDGLETGEGLIKNSRYSQGLGVCSSSRNSEGTSPTKSTKPRKERTTYTDKQIFGLWAEFQRSKYLTRLRRYEISVELGLTESQVNLARL</sequence>
<keyword evidence="5 6" id="KW-0371">Homeobox</keyword>
<evidence type="ECO:0000256" key="3">
    <source>
        <dbReference type="ARBA" id="ARBA00023015"/>
    </source>
</evidence>
<gene>
    <name evidence="9" type="ORF">ACAOBT_LOCUS9987</name>
</gene>
<evidence type="ECO:0000313" key="9">
    <source>
        <dbReference type="EMBL" id="CAH1972414.1"/>
    </source>
</evidence>
<dbReference type="PROSITE" id="PS50071">
    <property type="entry name" value="HOMEOBOX_2"/>
    <property type="match status" value="1"/>
</dbReference>
<organism evidence="9 10">
    <name type="scientific">Acanthoscelides obtectus</name>
    <name type="common">Bean weevil</name>
    <name type="synonym">Bruchus obtectus</name>
    <dbReference type="NCBI Taxonomy" id="200917"/>
    <lineage>
        <taxon>Eukaryota</taxon>
        <taxon>Metazoa</taxon>
        <taxon>Ecdysozoa</taxon>
        <taxon>Arthropoda</taxon>
        <taxon>Hexapoda</taxon>
        <taxon>Insecta</taxon>
        <taxon>Pterygota</taxon>
        <taxon>Neoptera</taxon>
        <taxon>Endopterygota</taxon>
        <taxon>Coleoptera</taxon>
        <taxon>Polyphaga</taxon>
        <taxon>Cucujiformia</taxon>
        <taxon>Chrysomeloidea</taxon>
        <taxon>Chrysomelidae</taxon>
        <taxon>Bruchinae</taxon>
        <taxon>Bruchini</taxon>
        <taxon>Acanthoscelides</taxon>
    </lineage>
</organism>
<keyword evidence="10" id="KW-1185">Reference proteome</keyword>
<evidence type="ECO:0000256" key="5">
    <source>
        <dbReference type="PROSITE-ProRule" id="PRU00108"/>
    </source>
</evidence>
<keyword evidence="2" id="KW-0217">Developmental protein</keyword>
<dbReference type="InterPro" id="IPR001356">
    <property type="entry name" value="HD"/>
</dbReference>
<dbReference type="Proteomes" id="UP001152888">
    <property type="component" value="Unassembled WGS sequence"/>
</dbReference>
<dbReference type="Pfam" id="PF00046">
    <property type="entry name" value="Homeodomain"/>
    <property type="match status" value="1"/>
</dbReference>
<dbReference type="GO" id="GO:0005634">
    <property type="term" value="C:nucleus"/>
    <property type="evidence" value="ECO:0007669"/>
    <property type="project" value="UniProtKB-SubCell"/>
</dbReference>
<dbReference type="EMBL" id="CAKOFQ010006798">
    <property type="protein sequence ID" value="CAH1972414.1"/>
    <property type="molecule type" value="Genomic_DNA"/>
</dbReference>
<feature type="compositionally biased region" description="Polar residues" evidence="7">
    <location>
        <begin position="161"/>
        <end position="175"/>
    </location>
</feature>
<accession>A0A9P0PAV1</accession>
<feature type="region of interest" description="Disordered" evidence="7">
    <location>
        <begin position="160"/>
        <end position="183"/>
    </location>
</feature>
<keyword evidence="4" id="KW-0804">Transcription</keyword>
<dbReference type="SUPFAM" id="SSF46689">
    <property type="entry name" value="Homeodomain-like"/>
    <property type="match status" value="1"/>
</dbReference>
<dbReference type="CDD" id="cd00086">
    <property type="entry name" value="homeodomain"/>
    <property type="match status" value="1"/>
</dbReference>
<reference evidence="9" key="1">
    <citation type="submission" date="2022-03" db="EMBL/GenBank/DDBJ databases">
        <authorList>
            <person name="Sayadi A."/>
        </authorList>
    </citation>
    <scope>NUCLEOTIDE SEQUENCE</scope>
</reference>
<proteinExistence type="predicted"/>
<dbReference type="InterPro" id="IPR042634">
    <property type="entry name" value="MOX-1/MOX-2"/>
</dbReference>
<dbReference type="SMART" id="SM00389">
    <property type="entry name" value="HOX"/>
    <property type="match status" value="1"/>
</dbReference>
<comment type="caution">
    <text evidence="9">The sequence shown here is derived from an EMBL/GenBank/DDBJ whole genome shotgun (WGS) entry which is preliminary data.</text>
</comment>
<dbReference type="Gene3D" id="1.10.10.60">
    <property type="entry name" value="Homeodomain-like"/>
    <property type="match status" value="1"/>
</dbReference>
<evidence type="ECO:0000256" key="4">
    <source>
        <dbReference type="ARBA" id="ARBA00023163"/>
    </source>
</evidence>
<protein>
    <recommendedName>
        <fullName evidence="8">Homeobox domain-containing protein</fullName>
    </recommendedName>
</protein>